<evidence type="ECO:0000256" key="3">
    <source>
        <dbReference type="ARBA" id="ARBA00023004"/>
    </source>
</evidence>
<dbReference type="SUPFAM" id="SSF46626">
    <property type="entry name" value="Cytochrome c"/>
    <property type="match status" value="1"/>
</dbReference>
<dbReference type="Proteomes" id="UP000215884">
    <property type="component" value="Chromosome"/>
</dbReference>
<keyword evidence="2 4" id="KW-0479">Metal-binding</keyword>
<evidence type="ECO:0000256" key="1">
    <source>
        <dbReference type="ARBA" id="ARBA00022617"/>
    </source>
</evidence>
<dbReference type="EMBL" id="CP029426">
    <property type="protein sequence ID" value="AWM00532.1"/>
    <property type="molecule type" value="Genomic_DNA"/>
</dbReference>
<reference evidence="7 8" key="2">
    <citation type="journal article" date="2019" name="Int. J. Syst. Evol. Microbiol.">
        <title>Description and complete genome sequence of Bradyrhizobium amphicarpaeae sp. nov., harbouring photosystem and nitrogen-fixation genes.</title>
        <authorList>
            <person name="Bromfield E.S.P."/>
            <person name="Cloutier S."/>
            <person name="Nguyen H.D.T."/>
        </authorList>
    </citation>
    <scope>NUCLEOTIDE SEQUENCE [LARGE SCALE GENOMIC DNA]</scope>
    <source>
        <strain evidence="7 8">39S1MB</strain>
    </source>
</reference>
<evidence type="ECO:0000256" key="4">
    <source>
        <dbReference type="PROSITE-ProRule" id="PRU00433"/>
    </source>
</evidence>
<proteinExistence type="predicted"/>
<dbReference type="PROSITE" id="PS51007">
    <property type="entry name" value="CYTC"/>
    <property type="match status" value="1"/>
</dbReference>
<dbReference type="NCBIfam" id="TIGR04485">
    <property type="entry name" value="thiosulf_SoxX"/>
    <property type="match status" value="1"/>
</dbReference>
<dbReference type="InterPro" id="IPR036909">
    <property type="entry name" value="Cyt_c-like_dom_sf"/>
</dbReference>
<keyword evidence="5" id="KW-0732">Signal</keyword>
<feature type="chain" id="PRO_5016155757" evidence="5">
    <location>
        <begin position="41"/>
        <end position="171"/>
    </location>
</feature>
<dbReference type="InterPro" id="IPR009056">
    <property type="entry name" value="Cyt_c-like_dom"/>
</dbReference>
<accession>A0A2U8PS28</accession>
<reference evidence="7 8" key="1">
    <citation type="journal article" date="2017" name="Syst. Appl. Microbiol.">
        <title>Soybeans inoculated with root zone soils of Canadian native legumes harbour diverse and novel Bradyrhizobium spp. that possess agricultural potential.</title>
        <authorList>
            <person name="Bromfield E.S.P."/>
            <person name="Cloutier S."/>
            <person name="Tambong J.T."/>
            <person name="Tran Thi T.V."/>
        </authorList>
    </citation>
    <scope>NUCLEOTIDE SEQUENCE [LARGE SCALE GENOMIC DNA]</scope>
    <source>
        <strain evidence="7 8">39S1MB</strain>
    </source>
</reference>
<gene>
    <name evidence="7" type="primary">soxX</name>
    <name evidence="7" type="ORF">CIT40_11160</name>
</gene>
<dbReference type="GO" id="GO:0009055">
    <property type="term" value="F:electron transfer activity"/>
    <property type="evidence" value="ECO:0007669"/>
    <property type="project" value="InterPro"/>
</dbReference>
<organism evidence="7 8">
    <name type="scientific">Bradyrhizobium amphicarpaeae</name>
    <dbReference type="NCBI Taxonomy" id="1404768"/>
    <lineage>
        <taxon>Bacteria</taxon>
        <taxon>Pseudomonadati</taxon>
        <taxon>Pseudomonadota</taxon>
        <taxon>Alphaproteobacteria</taxon>
        <taxon>Hyphomicrobiales</taxon>
        <taxon>Nitrobacteraceae</taxon>
        <taxon>Bradyrhizobium</taxon>
    </lineage>
</organism>
<dbReference type="Gene3D" id="1.10.760.10">
    <property type="entry name" value="Cytochrome c-like domain"/>
    <property type="match status" value="1"/>
</dbReference>
<dbReference type="AlphaFoldDB" id="A0A2U8PS28"/>
<evidence type="ECO:0000259" key="6">
    <source>
        <dbReference type="PROSITE" id="PS51007"/>
    </source>
</evidence>
<keyword evidence="1 4" id="KW-0349">Heme</keyword>
<evidence type="ECO:0000256" key="5">
    <source>
        <dbReference type="SAM" id="SignalP"/>
    </source>
</evidence>
<feature type="domain" description="Cytochrome c" evidence="6">
    <location>
        <begin position="66"/>
        <end position="171"/>
    </location>
</feature>
<evidence type="ECO:0000256" key="2">
    <source>
        <dbReference type="ARBA" id="ARBA00022723"/>
    </source>
</evidence>
<keyword evidence="3 4" id="KW-0408">Iron</keyword>
<sequence length="171" mass="18241">MGRESIVTKSGRHPAIRVGNMRRSLAAAFALCLSAGGALAQEAVKEPIKLDIVNDSLPKSLTGAPGDAAAGKKVFLTRTLGNCLACHQVTSLKSEEFHGEFGPSLDGVAGRYTEAQLRLIVADPKRIFTDTVMPAFFKNDGLSRVRPEFVGKSILTAAQVEDVVAYLKTLN</sequence>
<name>A0A2U8PS28_9BRAD</name>
<dbReference type="InterPro" id="IPR030999">
    <property type="entry name" value="Thiosulf_SoxX"/>
</dbReference>
<dbReference type="Pfam" id="PF00034">
    <property type="entry name" value="Cytochrom_C"/>
    <property type="match status" value="1"/>
</dbReference>
<keyword evidence="8" id="KW-1185">Reference proteome</keyword>
<feature type="signal peptide" evidence="5">
    <location>
        <begin position="1"/>
        <end position="40"/>
    </location>
</feature>
<dbReference type="GO" id="GO:0046872">
    <property type="term" value="F:metal ion binding"/>
    <property type="evidence" value="ECO:0007669"/>
    <property type="project" value="UniProtKB-KW"/>
</dbReference>
<dbReference type="GO" id="GO:0020037">
    <property type="term" value="F:heme binding"/>
    <property type="evidence" value="ECO:0007669"/>
    <property type="project" value="InterPro"/>
</dbReference>
<evidence type="ECO:0000313" key="8">
    <source>
        <dbReference type="Proteomes" id="UP000215884"/>
    </source>
</evidence>
<dbReference type="OrthoDB" id="9793634at2"/>
<evidence type="ECO:0000313" key="7">
    <source>
        <dbReference type="EMBL" id="AWM00532.1"/>
    </source>
</evidence>
<dbReference type="KEGG" id="brq:CIT40_11160"/>
<protein>
    <submittedName>
        <fullName evidence="7">Sulfur oxidation c-type cytochrome SoxX</fullName>
    </submittedName>
</protein>